<dbReference type="Pfam" id="PF00440">
    <property type="entry name" value="TetR_N"/>
    <property type="match status" value="1"/>
</dbReference>
<gene>
    <name evidence="7" type="ORF">SLI_2424</name>
</gene>
<name>A0A7U9HAK1_STRLI</name>
<evidence type="ECO:0000256" key="1">
    <source>
        <dbReference type="ARBA" id="ARBA00023015"/>
    </source>
</evidence>
<accession>A0A7U9HAK1</accession>
<dbReference type="Pfam" id="PF17932">
    <property type="entry name" value="TetR_C_24"/>
    <property type="match status" value="1"/>
</dbReference>
<feature type="region of interest" description="Disordered" evidence="5">
    <location>
        <begin position="206"/>
        <end position="301"/>
    </location>
</feature>
<dbReference type="Proteomes" id="UP000014062">
    <property type="component" value="Chromosome"/>
</dbReference>
<dbReference type="Gene3D" id="1.10.10.60">
    <property type="entry name" value="Homeodomain-like"/>
    <property type="match status" value="1"/>
</dbReference>
<evidence type="ECO:0000256" key="2">
    <source>
        <dbReference type="ARBA" id="ARBA00023125"/>
    </source>
</evidence>
<feature type="DNA-binding region" description="H-T-H motif" evidence="4">
    <location>
        <begin position="38"/>
        <end position="57"/>
    </location>
</feature>
<dbReference type="InterPro" id="IPR041490">
    <property type="entry name" value="KstR2_TetR_C"/>
</dbReference>
<dbReference type="EMBL" id="CM001889">
    <property type="protein sequence ID" value="EOY47139.1"/>
    <property type="molecule type" value="Genomic_DNA"/>
</dbReference>
<reference evidence="8" key="1">
    <citation type="journal article" date="2013" name="Genome Biol. Evol.">
        <title>The genome sequence of Streptomyces lividans 66 reveals a novel tRNA-dependent peptide biosynthetic system within a metal-related genomic island.</title>
        <authorList>
            <person name="Cruz-Morales P."/>
            <person name="Vijgenboom E."/>
            <person name="Iruegas-Bocardo F."/>
            <person name="Girard G."/>
            <person name="Yanez-Guerra L.A."/>
            <person name="Ramos-Aboites H.E."/>
            <person name="Pernodet J.L."/>
            <person name="Anne J."/>
            <person name="van Wezel G.P."/>
            <person name="Barona-Gomez F."/>
        </authorList>
    </citation>
    <scope>NUCLEOTIDE SEQUENCE [LARGE SCALE GENOMIC DNA]</scope>
    <source>
        <strain evidence="8">1326</strain>
    </source>
</reference>
<dbReference type="AlphaFoldDB" id="A0A7U9HAK1"/>
<dbReference type="PROSITE" id="PS50977">
    <property type="entry name" value="HTH_TETR_2"/>
    <property type="match status" value="1"/>
</dbReference>
<feature type="compositionally biased region" description="Gly residues" evidence="5">
    <location>
        <begin position="225"/>
        <end position="237"/>
    </location>
</feature>
<dbReference type="GO" id="GO:0000976">
    <property type="term" value="F:transcription cis-regulatory region binding"/>
    <property type="evidence" value="ECO:0007669"/>
    <property type="project" value="TreeGrafter"/>
</dbReference>
<keyword evidence="1" id="KW-0805">Transcription regulation</keyword>
<evidence type="ECO:0000313" key="7">
    <source>
        <dbReference type="EMBL" id="EOY47139.1"/>
    </source>
</evidence>
<protein>
    <submittedName>
        <fullName evidence="7">Transcriptional regulator, TetR family</fullName>
    </submittedName>
</protein>
<dbReference type="PANTHER" id="PTHR30055:SF238">
    <property type="entry name" value="MYCOFACTOCIN BIOSYNTHESIS TRANSCRIPTIONAL REGULATOR MFTR-RELATED"/>
    <property type="match status" value="1"/>
</dbReference>
<dbReference type="PANTHER" id="PTHR30055">
    <property type="entry name" value="HTH-TYPE TRANSCRIPTIONAL REGULATOR RUTR"/>
    <property type="match status" value="1"/>
</dbReference>
<dbReference type="InterPro" id="IPR001647">
    <property type="entry name" value="HTH_TetR"/>
</dbReference>
<keyword evidence="2 4" id="KW-0238">DNA-binding</keyword>
<dbReference type="InterPro" id="IPR050109">
    <property type="entry name" value="HTH-type_TetR-like_transc_reg"/>
</dbReference>
<dbReference type="SUPFAM" id="SSF48498">
    <property type="entry name" value="Tetracyclin repressor-like, C-terminal domain"/>
    <property type="match status" value="1"/>
</dbReference>
<evidence type="ECO:0000256" key="4">
    <source>
        <dbReference type="PROSITE-ProRule" id="PRU00335"/>
    </source>
</evidence>
<keyword evidence="3" id="KW-0804">Transcription</keyword>
<organism evidence="7 8">
    <name type="scientific">Streptomyces lividans 1326</name>
    <dbReference type="NCBI Taxonomy" id="1200984"/>
    <lineage>
        <taxon>Bacteria</taxon>
        <taxon>Bacillati</taxon>
        <taxon>Actinomycetota</taxon>
        <taxon>Actinomycetes</taxon>
        <taxon>Kitasatosporales</taxon>
        <taxon>Streptomycetaceae</taxon>
        <taxon>Streptomyces</taxon>
    </lineage>
</organism>
<evidence type="ECO:0000256" key="3">
    <source>
        <dbReference type="ARBA" id="ARBA00023163"/>
    </source>
</evidence>
<dbReference type="Gene3D" id="1.10.357.10">
    <property type="entry name" value="Tetracycline Repressor, domain 2"/>
    <property type="match status" value="1"/>
</dbReference>
<evidence type="ECO:0000313" key="8">
    <source>
        <dbReference type="Proteomes" id="UP000014062"/>
    </source>
</evidence>
<evidence type="ECO:0000259" key="6">
    <source>
        <dbReference type="PROSITE" id="PS50977"/>
    </source>
</evidence>
<dbReference type="InterPro" id="IPR036271">
    <property type="entry name" value="Tet_transcr_reg_TetR-rel_C_sf"/>
</dbReference>
<feature type="region of interest" description="Disordered" evidence="5">
    <location>
        <begin position="344"/>
        <end position="373"/>
    </location>
</feature>
<sequence length="373" mass="39715">MESSSTASQSGSRREATRQKLYEAAVTLIAEQGFSATTVDEIAERAGVAKGTVYYNFASKSVLFEELLRHGVGLLTASLRQAAERTAREGRGRVDALDAMIRAGLVFIDRYPAFTQLYVAELWRTNRAWQSTLLVVRQEAVAVVEGVLREGVASGEFSEDIDVPLTAAALVGMVLVAALDWKAFQPERSLDDVHAALSRLLQGRRERPGLSGRGGAAEAERAGKGAAGAGRRAGTGGARRTPVRGGRVPRGPPSDRRLLLLPRTSPRRDPRHRSSLRAPPCLAPAGPGRRKERIAGPAPFRRPVPPVPEPCPSPCLHSLVHAGRGPSARVLICRTRYGYSVLRTRPHGAAPPTGHLDVRSGAQPSHGGAGGGG</sequence>
<dbReference type="PRINTS" id="PR00455">
    <property type="entry name" value="HTHTETR"/>
</dbReference>
<dbReference type="GO" id="GO:0003700">
    <property type="term" value="F:DNA-binding transcription factor activity"/>
    <property type="evidence" value="ECO:0007669"/>
    <property type="project" value="TreeGrafter"/>
</dbReference>
<proteinExistence type="predicted"/>
<evidence type="ECO:0000256" key="5">
    <source>
        <dbReference type="SAM" id="MobiDB-lite"/>
    </source>
</evidence>
<dbReference type="SUPFAM" id="SSF46689">
    <property type="entry name" value="Homeodomain-like"/>
    <property type="match status" value="1"/>
</dbReference>
<dbReference type="InterPro" id="IPR009057">
    <property type="entry name" value="Homeodomain-like_sf"/>
</dbReference>
<feature type="domain" description="HTH tetR-type" evidence="6">
    <location>
        <begin position="15"/>
        <end position="75"/>
    </location>
</feature>